<name>A0ABQ9I8V2_9NEOP</name>
<dbReference type="Proteomes" id="UP001159363">
    <property type="component" value="Chromosome 2"/>
</dbReference>
<accession>A0ABQ9I8V2</accession>
<evidence type="ECO:0000313" key="2">
    <source>
        <dbReference type="Proteomes" id="UP001159363"/>
    </source>
</evidence>
<gene>
    <name evidence="1" type="ORF">PR048_005478</name>
</gene>
<evidence type="ECO:0000313" key="1">
    <source>
        <dbReference type="EMBL" id="KAJ8892897.1"/>
    </source>
</evidence>
<reference evidence="1 2" key="1">
    <citation type="submission" date="2023-02" db="EMBL/GenBank/DDBJ databases">
        <title>LHISI_Scaffold_Assembly.</title>
        <authorList>
            <person name="Stuart O.P."/>
            <person name="Cleave R."/>
            <person name="Magrath M.J.L."/>
            <person name="Mikheyev A.S."/>
        </authorList>
    </citation>
    <scope>NUCLEOTIDE SEQUENCE [LARGE SCALE GENOMIC DNA]</scope>
    <source>
        <strain evidence="1">Daus_M_001</strain>
        <tissue evidence="1">Leg muscle</tissue>
    </source>
</reference>
<protein>
    <submittedName>
        <fullName evidence="1">Uncharacterized protein</fullName>
    </submittedName>
</protein>
<keyword evidence="2" id="KW-1185">Reference proteome</keyword>
<dbReference type="EMBL" id="JARBHB010000002">
    <property type="protein sequence ID" value="KAJ8892897.1"/>
    <property type="molecule type" value="Genomic_DNA"/>
</dbReference>
<sequence length="88" mass="10150">MATLMYVALQNLHRTCSLQAYKITAVIFIDPWQFDAPLRFCRLITDTHQAIISGHCHISQPFHQLWHQFQRIPSCLDYLGGCGVHHTS</sequence>
<organism evidence="1 2">
    <name type="scientific">Dryococelus australis</name>
    <dbReference type="NCBI Taxonomy" id="614101"/>
    <lineage>
        <taxon>Eukaryota</taxon>
        <taxon>Metazoa</taxon>
        <taxon>Ecdysozoa</taxon>
        <taxon>Arthropoda</taxon>
        <taxon>Hexapoda</taxon>
        <taxon>Insecta</taxon>
        <taxon>Pterygota</taxon>
        <taxon>Neoptera</taxon>
        <taxon>Polyneoptera</taxon>
        <taxon>Phasmatodea</taxon>
        <taxon>Verophasmatodea</taxon>
        <taxon>Anareolatae</taxon>
        <taxon>Phasmatidae</taxon>
        <taxon>Eurycanthinae</taxon>
        <taxon>Dryococelus</taxon>
    </lineage>
</organism>
<proteinExistence type="predicted"/>
<comment type="caution">
    <text evidence="1">The sequence shown here is derived from an EMBL/GenBank/DDBJ whole genome shotgun (WGS) entry which is preliminary data.</text>
</comment>